<proteinExistence type="predicted"/>
<evidence type="ECO:0000313" key="1">
    <source>
        <dbReference type="EMBL" id="KAJ7659483.1"/>
    </source>
</evidence>
<comment type="caution">
    <text evidence="1">The sequence shown here is derived from an EMBL/GenBank/DDBJ whole genome shotgun (WGS) entry which is preliminary data.</text>
</comment>
<name>A0AAD7CRC1_MYCRO</name>
<dbReference type="Proteomes" id="UP001221757">
    <property type="component" value="Unassembled WGS sequence"/>
</dbReference>
<sequence length="407" mass="43826">MDVGAEIGSHTVGWDATPGACESLAAVEEVGLSMLTGYQKTGIWLYFDRSGDGDGLAWTWGQRRGRTQLGDAIPGGCKGLAAVEEVGRRWRRTTADAGTVAGSHTVEGDATPGACKNLAAVEEVGMTRLTGCLPDVKKKFGHILTEAAMASMEARTEIGSHTVGCDATLGACEILAAVEEVGSRVIEGALLQQGGQNRMSTKEKWSRMLSLTSSDAGSGARSTGAGCIIRERREQGRTMTHLGVRCKLRKQQPPEPDAEHRLYCGIILRLQLVREERPDCVALPTKNAGTSLCFAEPNKNPHPPPGPNQQELWPLAQEQLQRLDWDALPIHKTTEPEPHKPGFADADLCAPHGGDDQIHHNLDDNANELALAWRLYGRVGDARKKDRARGGDGAQHIVAGCGRKREM</sequence>
<protein>
    <submittedName>
        <fullName evidence="1">Uncharacterized protein</fullName>
    </submittedName>
</protein>
<keyword evidence="2" id="KW-1185">Reference proteome</keyword>
<gene>
    <name evidence="1" type="ORF">B0H17DRAFT_1185506</name>
</gene>
<reference evidence="1" key="1">
    <citation type="submission" date="2023-03" db="EMBL/GenBank/DDBJ databases">
        <title>Massive genome expansion in bonnet fungi (Mycena s.s.) driven by repeated elements and novel gene families across ecological guilds.</title>
        <authorList>
            <consortium name="Lawrence Berkeley National Laboratory"/>
            <person name="Harder C.B."/>
            <person name="Miyauchi S."/>
            <person name="Viragh M."/>
            <person name="Kuo A."/>
            <person name="Thoen E."/>
            <person name="Andreopoulos B."/>
            <person name="Lu D."/>
            <person name="Skrede I."/>
            <person name="Drula E."/>
            <person name="Henrissat B."/>
            <person name="Morin E."/>
            <person name="Kohler A."/>
            <person name="Barry K."/>
            <person name="LaButti K."/>
            <person name="Morin E."/>
            <person name="Salamov A."/>
            <person name="Lipzen A."/>
            <person name="Mereny Z."/>
            <person name="Hegedus B."/>
            <person name="Baldrian P."/>
            <person name="Stursova M."/>
            <person name="Weitz H."/>
            <person name="Taylor A."/>
            <person name="Grigoriev I.V."/>
            <person name="Nagy L.G."/>
            <person name="Martin F."/>
            <person name="Kauserud H."/>
        </authorList>
    </citation>
    <scope>NUCLEOTIDE SEQUENCE</scope>
    <source>
        <strain evidence="1">CBHHK067</strain>
    </source>
</reference>
<dbReference type="AlphaFoldDB" id="A0AAD7CRC1"/>
<accession>A0AAD7CRC1</accession>
<evidence type="ECO:0000313" key="2">
    <source>
        <dbReference type="Proteomes" id="UP001221757"/>
    </source>
</evidence>
<dbReference type="EMBL" id="JARKIE010000269">
    <property type="protein sequence ID" value="KAJ7659483.1"/>
    <property type="molecule type" value="Genomic_DNA"/>
</dbReference>
<organism evidence="1 2">
    <name type="scientific">Mycena rosella</name>
    <name type="common">Pink bonnet</name>
    <name type="synonym">Agaricus rosellus</name>
    <dbReference type="NCBI Taxonomy" id="1033263"/>
    <lineage>
        <taxon>Eukaryota</taxon>
        <taxon>Fungi</taxon>
        <taxon>Dikarya</taxon>
        <taxon>Basidiomycota</taxon>
        <taxon>Agaricomycotina</taxon>
        <taxon>Agaricomycetes</taxon>
        <taxon>Agaricomycetidae</taxon>
        <taxon>Agaricales</taxon>
        <taxon>Marasmiineae</taxon>
        <taxon>Mycenaceae</taxon>
        <taxon>Mycena</taxon>
    </lineage>
</organism>